<evidence type="ECO:0008006" key="3">
    <source>
        <dbReference type="Google" id="ProtNLM"/>
    </source>
</evidence>
<sequence>MKRETTSVLAGLITVLAVVDASALLPSTTASTSLLIRFTTPPGIGFNRRGASTLSVVAAGSRQSFVLRGIPDPADPVNTLLRLDDLRIPLPQTRGGRITLKATFFLCDRVNGVCTVQEKERVVTVIEGQTKTVNWSVGRPSR</sequence>
<evidence type="ECO:0000313" key="1">
    <source>
        <dbReference type="EMBL" id="PNY80066.1"/>
    </source>
</evidence>
<proteinExistence type="predicted"/>
<comment type="caution">
    <text evidence="1">The sequence shown here is derived from an EMBL/GenBank/DDBJ whole genome shotgun (WGS) entry which is preliminary data.</text>
</comment>
<accession>A0A2K3UU60</accession>
<dbReference type="Proteomes" id="UP000236379">
    <property type="component" value="Unassembled WGS sequence"/>
</dbReference>
<name>A0A2K3UU60_9DEIO</name>
<dbReference type="RefSeq" id="WP_103309218.1">
    <property type="nucleotide sequence ID" value="NZ_PPPD01000001.1"/>
</dbReference>
<reference evidence="1 2" key="1">
    <citation type="submission" date="2018-01" db="EMBL/GenBank/DDBJ databases">
        <title>Deinococcus koreensis sp. nov., a radiation-resistant bacterium isolated from river water.</title>
        <authorList>
            <person name="Choi A."/>
        </authorList>
    </citation>
    <scope>NUCLEOTIDE SEQUENCE [LARGE SCALE GENOMIC DNA]</scope>
    <source>
        <strain evidence="1 2">SJW1-2</strain>
    </source>
</reference>
<dbReference type="OrthoDB" id="71398at2"/>
<organism evidence="1 2">
    <name type="scientific">Deinococcus koreensis</name>
    <dbReference type="NCBI Taxonomy" id="2054903"/>
    <lineage>
        <taxon>Bacteria</taxon>
        <taxon>Thermotogati</taxon>
        <taxon>Deinococcota</taxon>
        <taxon>Deinococci</taxon>
        <taxon>Deinococcales</taxon>
        <taxon>Deinococcaceae</taxon>
        <taxon>Deinococcus</taxon>
    </lineage>
</organism>
<evidence type="ECO:0000313" key="2">
    <source>
        <dbReference type="Proteomes" id="UP000236379"/>
    </source>
</evidence>
<protein>
    <recommendedName>
        <fullName evidence="3">Thiol:disulfide interchange protein DsbD N-terminal domain-containing protein</fullName>
    </recommendedName>
</protein>
<keyword evidence="2" id="KW-1185">Reference proteome</keyword>
<dbReference type="EMBL" id="PPPD01000001">
    <property type="protein sequence ID" value="PNY80066.1"/>
    <property type="molecule type" value="Genomic_DNA"/>
</dbReference>
<gene>
    <name evidence="1" type="ORF">CVO96_00695</name>
</gene>
<dbReference type="AlphaFoldDB" id="A0A2K3UU60"/>